<dbReference type="InterPro" id="IPR016186">
    <property type="entry name" value="C-type_lectin-like/link_sf"/>
</dbReference>
<keyword evidence="3" id="KW-0732">Signal</keyword>
<evidence type="ECO:0000256" key="1">
    <source>
        <dbReference type="SAM" id="MobiDB-lite"/>
    </source>
</evidence>
<dbReference type="Gene3D" id="3.10.100.10">
    <property type="entry name" value="Mannose-Binding Protein A, subunit A"/>
    <property type="match status" value="1"/>
</dbReference>
<dbReference type="Pfam" id="PF00059">
    <property type="entry name" value="Lectin_C"/>
    <property type="match status" value="1"/>
</dbReference>
<evidence type="ECO:0000313" key="6">
    <source>
        <dbReference type="Proteomes" id="UP001374579"/>
    </source>
</evidence>
<dbReference type="InterPro" id="IPR001304">
    <property type="entry name" value="C-type_lectin-like"/>
</dbReference>
<dbReference type="Proteomes" id="UP001374579">
    <property type="component" value="Unassembled WGS sequence"/>
</dbReference>
<gene>
    <name evidence="5" type="ORF">V1264_011130</name>
</gene>
<feature type="region of interest" description="Disordered" evidence="1">
    <location>
        <begin position="374"/>
        <end position="448"/>
    </location>
</feature>
<dbReference type="PROSITE" id="PS50041">
    <property type="entry name" value="C_TYPE_LECTIN_2"/>
    <property type="match status" value="1"/>
</dbReference>
<dbReference type="InterPro" id="IPR016187">
    <property type="entry name" value="CTDL_fold"/>
</dbReference>
<feature type="transmembrane region" description="Helical" evidence="2">
    <location>
        <begin position="188"/>
        <end position="212"/>
    </location>
</feature>
<dbReference type="SUPFAM" id="SSF56436">
    <property type="entry name" value="C-type lectin-like"/>
    <property type="match status" value="1"/>
</dbReference>
<evidence type="ECO:0000256" key="3">
    <source>
        <dbReference type="SAM" id="SignalP"/>
    </source>
</evidence>
<dbReference type="CDD" id="cd00037">
    <property type="entry name" value="CLECT"/>
    <property type="match status" value="1"/>
</dbReference>
<sequence>MGVPGLLLVVALIGTVTSVGASTEGCPEIVLRSEHYATVHNKTCYLFVNRERYWQQARSDCWNLGGEMLSIENKKTMDFIRTTLSSRQLRWTKEGVWLGARYSGGRWRWTSNEKVGYSNWSPGEPSKLLGIFSVEDCALMRRSDNWGWHDYVCGSLKFHYNYICQFPFNYNGRHEPHYASQSQDNGNMAILTIILVTGGIILLILLLVFLIFRRRYKYKNASRQPAVHFDNRTNYTNHANREPMPPPPAPHASHASHPRPVSDMYLTPLDVGAIPYYEEVQRPNGKASLLQKDSEAHQGLLSATPTGSNEMLLGACGGASPFDLDSTTSDSTPLVSGTSEGTLFLGQSAESLHSMSGSLTIKSSNVNNDYVDMNGSPMVTNRCSRETEPSSKPKGEQELVPKSNVDSSKGVDGNTAVTGEGKPNPGPDYGNLTTSQTERSENIYLRLS</sequence>
<organism evidence="5 6">
    <name type="scientific">Littorina saxatilis</name>
    <dbReference type="NCBI Taxonomy" id="31220"/>
    <lineage>
        <taxon>Eukaryota</taxon>
        <taxon>Metazoa</taxon>
        <taxon>Spiralia</taxon>
        <taxon>Lophotrochozoa</taxon>
        <taxon>Mollusca</taxon>
        <taxon>Gastropoda</taxon>
        <taxon>Caenogastropoda</taxon>
        <taxon>Littorinimorpha</taxon>
        <taxon>Littorinoidea</taxon>
        <taxon>Littorinidae</taxon>
        <taxon>Littorina</taxon>
    </lineage>
</organism>
<dbReference type="SMART" id="SM00034">
    <property type="entry name" value="CLECT"/>
    <property type="match status" value="1"/>
</dbReference>
<dbReference type="InterPro" id="IPR050111">
    <property type="entry name" value="C-type_lectin/snaclec_domain"/>
</dbReference>
<evidence type="ECO:0000259" key="4">
    <source>
        <dbReference type="PROSITE" id="PS50041"/>
    </source>
</evidence>
<accession>A0AAN9GJW2</accession>
<keyword evidence="2" id="KW-1133">Transmembrane helix</keyword>
<evidence type="ECO:0000313" key="5">
    <source>
        <dbReference type="EMBL" id="KAK7111513.1"/>
    </source>
</evidence>
<keyword evidence="2" id="KW-0812">Transmembrane</keyword>
<comment type="caution">
    <text evidence="5">The sequence shown here is derived from an EMBL/GenBank/DDBJ whole genome shotgun (WGS) entry which is preliminary data.</text>
</comment>
<name>A0AAN9GJW2_9CAEN</name>
<feature type="region of interest" description="Disordered" evidence="1">
    <location>
        <begin position="231"/>
        <end position="260"/>
    </location>
</feature>
<reference evidence="5 6" key="1">
    <citation type="submission" date="2024-02" db="EMBL/GenBank/DDBJ databases">
        <title>Chromosome-scale genome assembly of the rough periwinkle Littorina saxatilis.</title>
        <authorList>
            <person name="De Jode A."/>
            <person name="Faria R."/>
            <person name="Formenti G."/>
            <person name="Sims Y."/>
            <person name="Smith T.P."/>
            <person name="Tracey A."/>
            <person name="Wood J.M.D."/>
            <person name="Zagrodzka Z.B."/>
            <person name="Johannesson K."/>
            <person name="Butlin R.K."/>
            <person name="Leder E.H."/>
        </authorList>
    </citation>
    <scope>NUCLEOTIDE SEQUENCE [LARGE SCALE GENOMIC DNA]</scope>
    <source>
        <strain evidence="5">Snail1</strain>
        <tissue evidence="5">Muscle</tissue>
    </source>
</reference>
<feature type="chain" id="PRO_5042939248" description="C-type lectin domain-containing protein" evidence="3">
    <location>
        <begin position="22"/>
        <end position="448"/>
    </location>
</feature>
<dbReference type="AlphaFoldDB" id="A0AAN9GJW2"/>
<keyword evidence="6" id="KW-1185">Reference proteome</keyword>
<keyword evidence="2" id="KW-0472">Membrane</keyword>
<feature type="compositionally biased region" description="Low complexity" evidence="1">
    <location>
        <begin position="251"/>
        <end position="260"/>
    </location>
</feature>
<feature type="signal peptide" evidence="3">
    <location>
        <begin position="1"/>
        <end position="21"/>
    </location>
</feature>
<proteinExistence type="predicted"/>
<evidence type="ECO:0000256" key="2">
    <source>
        <dbReference type="SAM" id="Phobius"/>
    </source>
</evidence>
<feature type="compositionally biased region" description="Basic and acidic residues" evidence="1">
    <location>
        <begin position="383"/>
        <end position="399"/>
    </location>
</feature>
<protein>
    <recommendedName>
        <fullName evidence="4">C-type lectin domain-containing protein</fullName>
    </recommendedName>
</protein>
<dbReference type="EMBL" id="JBAMIC010000002">
    <property type="protein sequence ID" value="KAK7111513.1"/>
    <property type="molecule type" value="Genomic_DNA"/>
</dbReference>
<feature type="domain" description="C-type lectin" evidence="4">
    <location>
        <begin position="40"/>
        <end position="153"/>
    </location>
</feature>
<dbReference type="PANTHER" id="PTHR22803">
    <property type="entry name" value="MANNOSE, PHOSPHOLIPASE, LECTIN RECEPTOR RELATED"/>
    <property type="match status" value="1"/>
</dbReference>